<evidence type="ECO:0000259" key="17">
    <source>
        <dbReference type="SMART" id="SM00475"/>
    </source>
</evidence>
<keyword evidence="11 16" id="KW-0239">DNA-directed DNA polymerase</keyword>
<dbReference type="SMART" id="SM00279">
    <property type="entry name" value="HhH2"/>
    <property type="match status" value="1"/>
</dbReference>
<dbReference type="InterPro" id="IPR029060">
    <property type="entry name" value="PIN-like_dom_sf"/>
</dbReference>
<dbReference type="SUPFAM" id="SSF56672">
    <property type="entry name" value="DNA/RNA polymerases"/>
    <property type="match status" value="1"/>
</dbReference>
<keyword evidence="9 16" id="KW-0378">Hydrolase</keyword>
<dbReference type="NCBIfam" id="NF004397">
    <property type="entry name" value="PRK05755.1"/>
    <property type="match status" value="1"/>
</dbReference>
<dbReference type="SUPFAM" id="SSF47807">
    <property type="entry name" value="5' to 3' exonuclease, C-terminal subdomain"/>
    <property type="match status" value="1"/>
</dbReference>
<organism evidence="19 20">
    <name type="scientific">Dorea longicatena</name>
    <dbReference type="NCBI Taxonomy" id="88431"/>
    <lineage>
        <taxon>Bacteria</taxon>
        <taxon>Bacillati</taxon>
        <taxon>Bacillota</taxon>
        <taxon>Clostridia</taxon>
        <taxon>Lachnospirales</taxon>
        <taxon>Lachnospiraceae</taxon>
        <taxon>Dorea</taxon>
    </lineage>
</organism>
<evidence type="ECO:0000259" key="18">
    <source>
        <dbReference type="SMART" id="SM00482"/>
    </source>
</evidence>
<dbReference type="GO" id="GO:0008409">
    <property type="term" value="F:5'-3' exonuclease activity"/>
    <property type="evidence" value="ECO:0007669"/>
    <property type="project" value="UniProtKB-UniRule"/>
</dbReference>
<evidence type="ECO:0000256" key="5">
    <source>
        <dbReference type="ARBA" id="ARBA00022695"/>
    </source>
</evidence>
<dbReference type="OrthoDB" id="9806424at2"/>
<dbReference type="InterPro" id="IPR036397">
    <property type="entry name" value="RNaseH_sf"/>
</dbReference>
<evidence type="ECO:0000313" key="19">
    <source>
        <dbReference type="EMBL" id="CUQ10187.1"/>
    </source>
</evidence>
<evidence type="ECO:0000313" key="20">
    <source>
        <dbReference type="Proteomes" id="UP000095485"/>
    </source>
</evidence>
<dbReference type="GO" id="GO:0003887">
    <property type="term" value="F:DNA-directed DNA polymerase activity"/>
    <property type="evidence" value="ECO:0007669"/>
    <property type="project" value="UniProtKB-UniRule"/>
</dbReference>
<comment type="catalytic activity">
    <reaction evidence="14 16">
        <text>DNA(n) + a 2'-deoxyribonucleoside 5'-triphosphate = DNA(n+1) + diphosphate</text>
        <dbReference type="Rhea" id="RHEA:22508"/>
        <dbReference type="Rhea" id="RHEA-COMP:17339"/>
        <dbReference type="Rhea" id="RHEA-COMP:17340"/>
        <dbReference type="ChEBI" id="CHEBI:33019"/>
        <dbReference type="ChEBI" id="CHEBI:61560"/>
        <dbReference type="ChEBI" id="CHEBI:173112"/>
        <dbReference type="EC" id="2.7.7.7"/>
    </reaction>
</comment>
<dbReference type="InterPro" id="IPR019760">
    <property type="entry name" value="DNA-dir_DNA_pol_A_CS"/>
</dbReference>
<evidence type="ECO:0000256" key="3">
    <source>
        <dbReference type="ARBA" id="ARBA00020311"/>
    </source>
</evidence>
<evidence type="ECO:0000256" key="6">
    <source>
        <dbReference type="ARBA" id="ARBA00022705"/>
    </source>
</evidence>
<feature type="domain" description="5'-3' exonuclease" evidence="17">
    <location>
        <begin position="3"/>
        <end position="264"/>
    </location>
</feature>
<dbReference type="InterPro" id="IPR043502">
    <property type="entry name" value="DNA/RNA_pol_sf"/>
</dbReference>
<dbReference type="Pfam" id="PF00476">
    <property type="entry name" value="DNA_pol_A"/>
    <property type="match status" value="1"/>
</dbReference>
<evidence type="ECO:0000256" key="11">
    <source>
        <dbReference type="ARBA" id="ARBA00022932"/>
    </source>
</evidence>
<keyword evidence="12 16" id="KW-0238">DNA-binding</keyword>
<dbReference type="FunFam" id="1.10.150.20:FF:000003">
    <property type="entry name" value="DNA polymerase I"/>
    <property type="match status" value="1"/>
</dbReference>
<keyword evidence="10 16" id="KW-0269">Exonuclease</keyword>
<dbReference type="InterPro" id="IPR008918">
    <property type="entry name" value="HhH2"/>
</dbReference>
<keyword evidence="13 16" id="KW-0234">DNA repair</keyword>
<dbReference type="InterPro" id="IPR018320">
    <property type="entry name" value="DNA_polymerase_1"/>
</dbReference>
<dbReference type="InterPro" id="IPR020045">
    <property type="entry name" value="DNA_polI_H3TH"/>
</dbReference>
<dbReference type="SMART" id="SM00475">
    <property type="entry name" value="53EXOc"/>
    <property type="match status" value="1"/>
</dbReference>
<evidence type="ECO:0000256" key="16">
    <source>
        <dbReference type="RuleBase" id="RU004460"/>
    </source>
</evidence>
<dbReference type="Pfam" id="PF01367">
    <property type="entry name" value="5_3_exonuc"/>
    <property type="match status" value="1"/>
</dbReference>
<sequence length="871" mass="98624">MSSKIVLIDGHSILNRAFYGLPDLTNAEGLHTNAIYGFLTIMFKLLEEEKPDYLTVAFDVHAPTFRHKMYAEYKGTRKPMADELRQQVPVIKEVLQAMGVKTIECAGLEADDLIGTLSKRCERKDMEVVVISGDRDLLQLATEHVKIRIPKTKQGRTEIEDYYAKDVFERYQVTPEEFIDLKALMGDTADNIPGVPGIGEKTATKIITQYHSIETAHDHVEELKPPRASKSLNEYWDLAVLSKELATINVNAEFSYELSEAKLGNIYTEEAYVFFQKLEFKNLLSRFDVAAPANKIEDGFRIITSKREAEEIFAKAEKAQTTGAVLFKDMENVLPLFADQAGLGGIGLCFSNEAGFCIKTGNDISGEWLLEKLADVAETTDTFSMFHLKESMNQIKIRKPENCFDVSVAAYLLNPLKNNYTWEDVAREHLDLMVDEKADQEIKACYEAYTNYASVEVLSRKLADTKMDTLFREIEMPLVFTLFDMEQNGIRVEAEALKQYGNQLAGKIGDLEKEIYEEAGETFNINSPKQLGVVLFENMKLPGGRKTKTGYSTAADVLEKLAPEHPVVAKILEYRQYTKLKSTYADGLANYIQDDGRIHGKFNQTITATGRISSTEPNLQNIPVRMELGRLIRKVFIPEDGYRFVDADYSQIELRVLAHCSGDEHLIRAYKEQSDIHRITASQVFHIPFDEVTPQQRRNAKAVNFGIVYGISSFGLSQDLSITRKEAAKYIDDYFATYPGIKTFLDHAVTHAKEEGYVVTLFGRRRPVPELSSSNFMQRSFGERVAMNSPIQGAAADIIKIAMIRVNQKLKKQKMKSRLVLQVHDELLIEAYEPELEAVQKILKEEMEHAAKLKVPLEIDMHTGANWYEAK</sequence>
<dbReference type="Gene3D" id="1.10.150.20">
    <property type="entry name" value="5' to 3' exonuclease, C-terminal subdomain"/>
    <property type="match status" value="2"/>
</dbReference>
<dbReference type="SMART" id="SM00482">
    <property type="entry name" value="POLAc"/>
    <property type="match status" value="1"/>
</dbReference>
<keyword evidence="7" id="KW-0540">Nuclease</keyword>
<dbReference type="InterPro" id="IPR036279">
    <property type="entry name" value="5-3_exonuclease_C_sf"/>
</dbReference>
<dbReference type="PANTHER" id="PTHR10133:SF27">
    <property type="entry name" value="DNA POLYMERASE NU"/>
    <property type="match status" value="1"/>
</dbReference>
<dbReference type="FunFam" id="3.40.50.1010:FF:000001">
    <property type="entry name" value="DNA polymerase I"/>
    <property type="match status" value="1"/>
</dbReference>
<dbReference type="SUPFAM" id="SSF53098">
    <property type="entry name" value="Ribonuclease H-like"/>
    <property type="match status" value="1"/>
</dbReference>
<dbReference type="PROSITE" id="PS00447">
    <property type="entry name" value="DNA_POLYMERASE_A"/>
    <property type="match status" value="1"/>
</dbReference>
<protein>
    <recommendedName>
        <fullName evidence="3 15">DNA polymerase I</fullName>
        <ecNumber evidence="2 15">2.7.7.7</ecNumber>
    </recommendedName>
</protein>
<dbReference type="PANTHER" id="PTHR10133">
    <property type="entry name" value="DNA POLYMERASE I"/>
    <property type="match status" value="1"/>
</dbReference>
<keyword evidence="6 16" id="KW-0235">DNA replication</keyword>
<feature type="domain" description="DNA-directed DNA polymerase family A palm" evidence="18">
    <location>
        <begin position="629"/>
        <end position="835"/>
    </location>
</feature>
<dbReference type="EMBL" id="CZAY01000025">
    <property type="protein sequence ID" value="CUQ10187.1"/>
    <property type="molecule type" value="Genomic_DNA"/>
</dbReference>
<dbReference type="InterPro" id="IPR002298">
    <property type="entry name" value="DNA_polymerase_A"/>
</dbReference>
<evidence type="ECO:0000256" key="13">
    <source>
        <dbReference type="ARBA" id="ARBA00023204"/>
    </source>
</evidence>
<dbReference type="Gene3D" id="1.20.1060.10">
    <property type="entry name" value="Taq DNA Polymerase, Chain T, domain 4"/>
    <property type="match status" value="1"/>
</dbReference>
<dbReference type="GO" id="GO:0006261">
    <property type="term" value="P:DNA-templated DNA replication"/>
    <property type="evidence" value="ECO:0007669"/>
    <property type="project" value="UniProtKB-UniRule"/>
</dbReference>
<keyword evidence="5 16" id="KW-0548">Nucleotidyltransferase</keyword>
<evidence type="ECO:0000256" key="9">
    <source>
        <dbReference type="ARBA" id="ARBA00022801"/>
    </source>
</evidence>
<comment type="function">
    <text evidence="16">In addition to polymerase activity, this DNA polymerase exhibits 5'-3' exonuclease activity.</text>
</comment>
<dbReference type="FunFam" id="1.10.150.20:FF:000002">
    <property type="entry name" value="DNA polymerase I"/>
    <property type="match status" value="1"/>
</dbReference>
<keyword evidence="4 16" id="KW-0808">Transferase</keyword>
<accession>A0A174TQ94</accession>
<dbReference type="RefSeq" id="WP_055284470.1">
    <property type="nucleotide sequence ID" value="NZ_CZAY01000025.1"/>
</dbReference>
<dbReference type="Gene3D" id="3.30.70.370">
    <property type="match status" value="1"/>
</dbReference>
<dbReference type="EC" id="2.7.7.7" evidence="2 15"/>
<dbReference type="InterPro" id="IPR012337">
    <property type="entry name" value="RNaseH-like_sf"/>
</dbReference>
<evidence type="ECO:0000256" key="2">
    <source>
        <dbReference type="ARBA" id="ARBA00012417"/>
    </source>
</evidence>
<evidence type="ECO:0000256" key="8">
    <source>
        <dbReference type="ARBA" id="ARBA00022763"/>
    </source>
</evidence>
<dbReference type="STRING" id="88431.ERS852423_01079"/>
<evidence type="ECO:0000256" key="14">
    <source>
        <dbReference type="ARBA" id="ARBA00049244"/>
    </source>
</evidence>
<evidence type="ECO:0000256" key="10">
    <source>
        <dbReference type="ARBA" id="ARBA00022839"/>
    </source>
</evidence>
<dbReference type="SUPFAM" id="SSF88723">
    <property type="entry name" value="PIN domain-like"/>
    <property type="match status" value="1"/>
</dbReference>
<dbReference type="CDD" id="cd09898">
    <property type="entry name" value="H3TH_53EXO"/>
    <property type="match status" value="1"/>
</dbReference>
<name>A0A174TQ94_9FIRM</name>
<dbReference type="CDD" id="cd08637">
    <property type="entry name" value="DNA_pol_A_pol_I_C"/>
    <property type="match status" value="1"/>
</dbReference>
<evidence type="ECO:0000256" key="7">
    <source>
        <dbReference type="ARBA" id="ARBA00022722"/>
    </source>
</evidence>
<dbReference type="PRINTS" id="PR00868">
    <property type="entry name" value="DNAPOLI"/>
</dbReference>
<dbReference type="InterPro" id="IPR020046">
    <property type="entry name" value="5-3_exonucl_a-hlix_arch_N"/>
</dbReference>
<comment type="subunit">
    <text evidence="16">Single-chain monomer with multiple functions.</text>
</comment>
<keyword evidence="8 16" id="KW-0227">DNA damage</keyword>
<evidence type="ECO:0000256" key="4">
    <source>
        <dbReference type="ARBA" id="ARBA00022679"/>
    </source>
</evidence>
<dbReference type="GeneID" id="96230092"/>
<reference evidence="19 20" key="1">
    <citation type="submission" date="2015-09" db="EMBL/GenBank/DDBJ databases">
        <authorList>
            <consortium name="Pathogen Informatics"/>
        </authorList>
    </citation>
    <scope>NUCLEOTIDE SEQUENCE [LARGE SCALE GENOMIC DNA]</scope>
    <source>
        <strain evidence="19 20">2789STDY5834914</strain>
    </source>
</reference>
<dbReference type="NCBIfam" id="TIGR00593">
    <property type="entry name" value="pola"/>
    <property type="match status" value="1"/>
</dbReference>
<dbReference type="Gene3D" id="3.40.50.1010">
    <property type="entry name" value="5'-nuclease"/>
    <property type="match status" value="1"/>
</dbReference>
<dbReference type="CDD" id="cd09859">
    <property type="entry name" value="PIN_53EXO"/>
    <property type="match status" value="1"/>
</dbReference>
<comment type="similarity">
    <text evidence="1 16">Belongs to the DNA polymerase type-A family.</text>
</comment>
<dbReference type="InterPro" id="IPR001098">
    <property type="entry name" value="DNA-dir_DNA_pol_A_palm_dom"/>
</dbReference>
<dbReference type="Pfam" id="PF02739">
    <property type="entry name" value="5_3_exonuc_N"/>
    <property type="match status" value="1"/>
</dbReference>
<dbReference type="Proteomes" id="UP000095485">
    <property type="component" value="Unassembled WGS sequence"/>
</dbReference>
<proteinExistence type="inferred from homology"/>
<evidence type="ECO:0000256" key="15">
    <source>
        <dbReference type="NCBIfam" id="TIGR00593"/>
    </source>
</evidence>
<dbReference type="GO" id="GO:0006302">
    <property type="term" value="P:double-strand break repair"/>
    <property type="evidence" value="ECO:0007669"/>
    <property type="project" value="TreeGrafter"/>
</dbReference>
<dbReference type="AlphaFoldDB" id="A0A174TQ94"/>
<gene>
    <name evidence="16 19" type="primary">polA</name>
    <name evidence="19" type="ORF">ERS852526_02819</name>
</gene>
<dbReference type="Gene3D" id="3.30.420.10">
    <property type="entry name" value="Ribonuclease H-like superfamily/Ribonuclease H"/>
    <property type="match status" value="1"/>
</dbReference>
<evidence type="ECO:0000256" key="12">
    <source>
        <dbReference type="ARBA" id="ARBA00023125"/>
    </source>
</evidence>
<evidence type="ECO:0000256" key="1">
    <source>
        <dbReference type="ARBA" id="ARBA00007705"/>
    </source>
</evidence>
<dbReference type="InterPro" id="IPR002421">
    <property type="entry name" value="5-3_exonuclease"/>
</dbReference>
<dbReference type="FunFam" id="1.20.1060.10:FF:000001">
    <property type="entry name" value="DNA polymerase I"/>
    <property type="match status" value="1"/>
</dbReference>
<dbReference type="GO" id="GO:0003677">
    <property type="term" value="F:DNA binding"/>
    <property type="evidence" value="ECO:0007669"/>
    <property type="project" value="UniProtKB-UniRule"/>
</dbReference>